<dbReference type="EMBL" id="JAELUQ010000007">
    <property type="protein sequence ID" value="KAG7410703.1"/>
    <property type="molecule type" value="Genomic_DNA"/>
</dbReference>
<evidence type="ECO:0000313" key="3">
    <source>
        <dbReference type="Proteomes" id="UP000694050"/>
    </source>
</evidence>
<feature type="region of interest" description="Disordered" evidence="1">
    <location>
        <begin position="27"/>
        <end position="52"/>
    </location>
</feature>
<name>A0A8J5TTL6_FUSOX</name>
<protein>
    <submittedName>
        <fullName evidence="2">Uncharacterized protein</fullName>
    </submittedName>
</protein>
<comment type="caution">
    <text evidence="2">The sequence shown here is derived from an EMBL/GenBank/DDBJ whole genome shotgun (WGS) entry which is preliminary data.</text>
</comment>
<accession>A0A8J5TTL6</accession>
<sequence length="87" mass="9701">MATPRVTFNPDTNMEDASLARALYQDAIPTGPELRQQTQPTTSHPPASEKYYTEFGGFKSRPLTDRPLRENSTQLYPLMVTPCGPSN</sequence>
<reference evidence="2" key="1">
    <citation type="submission" date="2021-04" db="EMBL/GenBank/DDBJ databases">
        <title>First draft genome resource for Brassicaceae pathogens Fusarium oxysporum f. sp. raphani and Fusarium oxysporum f. sp. rapae.</title>
        <authorList>
            <person name="Asai S."/>
        </authorList>
    </citation>
    <scope>NUCLEOTIDE SEQUENCE</scope>
    <source>
        <strain evidence="2">Tf1208</strain>
    </source>
</reference>
<dbReference type="Proteomes" id="UP000694050">
    <property type="component" value="Unassembled WGS sequence"/>
</dbReference>
<evidence type="ECO:0000256" key="1">
    <source>
        <dbReference type="SAM" id="MobiDB-lite"/>
    </source>
</evidence>
<evidence type="ECO:0000313" key="2">
    <source>
        <dbReference type="EMBL" id="KAG7410703.1"/>
    </source>
</evidence>
<dbReference type="AlphaFoldDB" id="A0A8J5TTL6"/>
<gene>
    <name evidence="2" type="ORF">Forpe1208_v010636</name>
</gene>
<organism evidence="2 3">
    <name type="scientific">Fusarium oxysporum f. sp. rapae</name>
    <dbReference type="NCBI Taxonomy" id="485398"/>
    <lineage>
        <taxon>Eukaryota</taxon>
        <taxon>Fungi</taxon>
        <taxon>Dikarya</taxon>
        <taxon>Ascomycota</taxon>
        <taxon>Pezizomycotina</taxon>
        <taxon>Sordariomycetes</taxon>
        <taxon>Hypocreomycetidae</taxon>
        <taxon>Hypocreales</taxon>
        <taxon>Nectriaceae</taxon>
        <taxon>Fusarium</taxon>
        <taxon>Fusarium oxysporum species complex</taxon>
    </lineage>
</organism>
<feature type="compositionally biased region" description="Polar residues" evidence="1">
    <location>
        <begin position="35"/>
        <end position="45"/>
    </location>
</feature>
<proteinExistence type="predicted"/>